<organism evidence="1 2">
    <name type="scientific">Ficus carica</name>
    <name type="common">Common fig</name>
    <dbReference type="NCBI Taxonomy" id="3494"/>
    <lineage>
        <taxon>Eukaryota</taxon>
        <taxon>Viridiplantae</taxon>
        <taxon>Streptophyta</taxon>
        <taxon>Embryophyta</taxon>
        <taxon>Tracheophyta</taxon>
        <taxon>Spermatophyta</taxon>
        <taxon>Magnoliopsida</taxon>
        <taxon>eudicotyledons</taxon>
        <taxon>Gunneridae</taxon>
        <taxon>Pentapetalae</taxon>
        <taxon>rosids</taxon>
        <taxon>fabids</taxon>
        <taxon>Rosales</taxon>
        <taxon>Moraceae</taxon>
        <taxon>Ficeae</taxon>
        <taxon>Ficus</taxon>
    </lineage>
</organism>
<gene>
    <name evidence="1" type="ORF">TIFTF001_017231</name>
</gene>
<evidence type="ECO:0000313" key="1">
    <source>
        <dbReference type="EMBL" id="GMN48038.1"/>
    </source>
</evidence>
<dbReference type="Proteomes" id="UP001187192">
    <property type="component" value="Unassembled WGS sequence"/>
</dbReference>
<sequence>MDDEGWTARGWLMEAGTFREGLAESGSRRGRAGGGWFEQGSGWVHGGLAEEIRLWVGNEDRVAGVASDELTVGGFMMEDKRFGEATGCDEGLGVAGIRQRRRHNDYKSVEERCGWGVAV</sequence>
<accession>A0AA88D6T3</accession>
<evidence type="ECO:0000313" key="2">
    <source>
        <dbReference type="Proteomes" id="UP001187192"/>
    </source>
</evidence>
<name>A0AA88D6T3_FICCA</name>
<reference evidence="1" key="1">
    <citation type="submission" date="2023-07" db="EMBL/GenBank/DDBJ databases">
        <title>draft genome sequence of fig (Ficus carica).</title>
        <authorList>
            <person name="Takahashi T."/>
            <person name="Nishimura K."/>
        </authorList>
    </citation>
    <scope>NUCLEOTIDE SEQUENCE</scope>
</reference>
<dbReference type="AlphaFoldDB" id="A0AA88D6T3"/>
<dbReference type="EMBL" id="BTGU01000027">
    <property type="protein sequence ID" value="GMN48038.1"/>
    <property type="molecule type" value="Genomic_DNA"/>
</dbReference>
<proteinExistence type="predicted"/>
<comment type="caution">
    <text evidence="1">The sequence shown here is derived from an EMBL/GenBank/DDBJ whole genome shotgun (WGS) entry which is preliminary data.</text>
</comment>
<protein>
    <submittedName>
        <fullName evidence="1">Uncharacterized protein</fullName>
    </submittedName>
</protein>
<keyword evidence="2" id="KW-1185">Reference proteome</keyword>